<reference evidence="4 5" key="1">
    <citation type="submission" date="2013-07" db="EMBL/GenBank/DDBJ databases">
        <title>The Genome Sequence of Cryptococcus heveanensis BCC8398.</title>
        <authorList>
            <consortium name="The Broad Institute Genome Sequencing Platform"/>
            <person name="Cuomo C."/>
            <person name="Litvintseva A."/>
            <person name="Chen Y."/>
            <person name="Heitman J."/>
            <person name="Sun S."/>
            <person name="Springer D."/>
            <person name="Dromer F."/>
            <person name="Young S.K."/>
            <person name="Zeng Q."/>
            <person name="Gargeya S."/>
            <person name="Fitzgerald M."/>
            <person name="Abouelleil A."/>
            <person name="Alvarado L."/>
            <person name="Berlin A.M."/>
            <person name="Chapman S.B."/>
            <person name="Dewar J."/>
            <person name="Goldberg J."/>
            <person name="Griggs A."/>
            <person name="Gujja S."/>
            <person name="Hansen M."/>
            <person name="Howarth C."/>
            <person name="Imamovic A."/>
            <person name="Larimer J."/>
            <person name="McCowan C."/>
            <person name="Murphy C."/>
            <person name="Pearson M."/>
            <person name="Priest M."/>
            <person name="Roberts A."/>
            <person name="Saif S."/>
            <person name="Shea T."/>
            <person name="Sykes S."/>
            <person name="Wortman J."/>
            <person name="Nusbaum C."/>
            <person name="Birren B."/>
        </authorList>
    </citation>
    <scope>NUCLEOTIDE SEQUENCE [LARGE SCALE GENOMIC DNA]</scope>
    <source>
        <strain evidence="4 5">BCC8398</strain>
    </source>
</reference>
<keyword evidence="1" id="KW-0560">Oxidoreductase</keyword>
<dbReference type="InterPro" id="IPR037151">
    <property type="entry name" value="AlkB-like_sf"/>
</dbReference>
<feature type="compositionally biased region" description="Polar residues" evidence="2">
    <location>
        <begin position="1"/>
        <end position="15"/>
    </location>
</feature>
<reference evidence="5" key="2">
    <citation type="submission" date="2013-12" db="EMBL/GenBank/DDBJ databases">
        <title>Evolution of pathogenesis and genome organization in the Tremellales.</title>
        <authorList>
            <person name="Cuomo C."/>
            <person name="Litvintseva A."/>
            <person name="Heitman J."/>
            <person name="Chen Y."/>
            <person name="Sun S."/>
            <person name="Springer D."/>
            <person name="Dromer F."/>
            <person name="Young S."/>
            <person name="Zeng Q."/>
            <person name="Chapman S."/>
            <person name="Gujja S."/>
            <person name="Saif S."/>
            <person name="Birren B."/>
        </authorList>
    </citation>
    <scope>NUCLEOTIDE SEQUENCE [LARGE SCALE GENOMIC DNA]</scope>
    <source>
        <strain evidence="5">BCC8398</strain>
    </source>
</reference>
<feature type="domain" description="Fe2OG dioxygenase" evidence="3">
    <location>
        <begin position="148"/>
        <end position="262"/>
    </location>
</feature>
<dbReference type="AlphaFoldDB" id="A0A1B9H290"/>
<evidence type="ECO:0000259" key="3">
    <source>
        <dbReference type="PROSITE" id="PS51471"/>
    </source>
</evidence>
<feature type="region of interest" description="Disordered" evidence="2">
    <location>
        <begin position="1"/>
        <end position="30"/>
    </location>
</feature>
<dbReference type="GO" id="GO:0005759">
    <property type="term" value="C:mitochondrial matrix"/>
    <property type="evidence" value="ECO:0007669"/>
    <property type="project" value="TreeGrafter"/>
</dbReference>
<dbReference type="Proteomes" id="UP000092666">
    <property type="component" value="Unassembled WGS sequence"/>
</dbReference>
<proteinExistence type="inferred from homology"/>
<evidence type="ECO:0000313" key="4">
    <source>
        <dbReference type="EMBL" id="OCF37379.1"/>
    </source>
</evidence>
<comment type="similarity">
    <text evidence="1">Belongs to the iron/ascorbate-dependent oxidoreductase family.</text>
</comment>
<dbReference type="GO" id="GO:0006974">
    <property type="term" value="P:DNA damage response"/>
    <property type="evidence" value="ECO:0007669"/>
    <property type="project" value="InterPro"/>
</dbReference>
<name>A0A1B9H290_9TREE</name>
<keyword evidence="1" id="KW-0408">Iron</keyword>
<protein>
    <recommendedName>
        <fullName evidence="3">Fe2OG dioxygenase domain-containing protein</fullName>
    </recommendedName>
</protein>
<evidence type="ECO:0000313" key="5">
    <source>
        <dbReference type="Proteomes" id="UP000092666"/>
    </source>
</evidence>
<dbReference type="OrthoDB" id="412814at2759"/>
<dbReference type="EMBL" id="KV700122">
    <property type="protein sequence ID" value="OCF37379.1"/>
    <property type="molecule type" value="Genomic_DNA"/>
</dbReference>
<sequence>MSDSGIQSRFRSNSKSRYRESSVDSLFSERSGEFIVSEETPSHDEIVETSAASEVPVASRKPPPVPGLWVFPSLLPDHVSRDIITALGDADIFSGGARDQVMLFEAPKHLSANSNLPAYIHELIDRIRVLLLPQLPAEIMALLFDQSLARQVILNLYPPGEGITPHVDLPNRYADGIIGCSLIGGCVMTLQEVNGDRRPDECERYDVYLPPRTVYVLSGEARWDWTHGIQGREFDIVQGEDGAGERTLLRDLRVSATFRWMKDGADILS</sequence>
<dbReference type="SUPFAM" id="SSF51197">
    <property type="entry name" value="Clavaminate synthase-like"/>
    <property type="match status" value="1"/>
</dbReference>
<evidence type="ECO:0000256" key="1">
    <source>
        <dbReference type="RuleBase" id="RU003682"/>
    </source>
</evidence>
<organism evidence="4 5">
    <name type="scientific">Kwoniella heveanensis BCC8398</name>
    <dbReference type="NCBI Taxonomy" id="1296120"/>
    <lineage>
        <taxon>Eukaryota</taxon>
        <taxon>Fungi</taxon>
        <taxon>Dikarya</taxon>
        <taxon>Basidiomycota</taxon>
        <taxon>Agaricomycotina</taxon>
        <taxon>Tremellomycetes</taxon>
        <taxon>Tremellales</taxon>
        <taxon>Cryptococcaceae</taxon>
        <taxon>Kwoniella</taxon>
    </lineage>
</organism>
<keyword evidence="1" id="KW-0479">Metal-binding</keyword>
<dbReference type="GO" id="GO:0046872">
    <property type="term" value="F:metal ion binding"/>
    <property type="evidence" value="ECO:0007669"/>
    <property type="project" value="UniProtKB-KW"/>
</dbReference>
<dbReference type="PANTHER" id="PTHR21052:SF0">
    <property type="entry name" value="ALPHA-KETOGLUTARATE-DEPENDENT DIOXYGENASE ALKB HOMOLOG 7, MITOCHONDRIAL"/>
    <property type="match status" value="1"/>
</dbReference>
<accession>A0A1B9H290</accession>
<dbReference type="Gene3D" id="2.60.120.590">
    <property type="entry name" value="Alpha-ketoglutarate-dependent dioxygenase AlkB-like"/>
    <property type="match status" value="1"/>
</dbReference>
<dbReference type="InterPro" id="IPR032870">
    <property type="entry name" value="ALKBH7-like"/>
</dbReference>
<gene>
    <name evidence="4" type="ORF">I316_00500</name>
</gene>
<keyword evidence="5" id="KW-1185">Reference proteome</keyword>
<dbReference type="PANTHER" id="PTHR21052">
    <property type="entry name" value="SPERMATOGENESIS ASSOCIATED 11-RELATED"/>
    <property type="match status" value="1"/>
</dbReference>
<evidence type="ECO:0000256" key="2">
    <source>
        <dbReference type="SAM" id="MobiDB-lite"/>
    </source>
</evidence>
<dbReference type="PROSITE" id="PS51471">
    <property type="entry name" value="FE2OG_OXY"/>
    <property type="match status" value="1"/>
</dbReference>
<dbReference type="InterPro" id="IPR005123">
    <property type="entry name" value="Oxoglu/Fe-dep_dioxygenase_dom"/>
</dbReference>
<dbReference type="GO" id="GO:0016706">
    <property type="term" value="F:2-oxoglutarate-dependent dioxygenase activity"/>
    <property type="evidence" value="ECO:0007669"/>
    <property type="project" value="TreeGrafter"/>
</dbReference>
<dbReference type="GO" id="GO:0006631">
    <property type="term" value="P:fatty acid metabolic process"/>
    <property type="evidence" value="ECO:0007669"/>
    <property type="project" value="TreeGrafter"/>
</dbReference>